<gene>
    <name evidence="1" type="ORF">RRG08_015181</name>
</gene>
<keyword evidence="2" id="KW-1185">Reference proteome</keyword>
<comment type="caution">
    <text evidence="1">The sequence shown here is derived from an EMBL/GenBank/DDBJ whole genome shotgun (WGS) entry which is preliminary data.</text>
</comment>
<evidence type="ECO:0000313" key="1">
    <source>
        <dbReference type="EMBL" id="KAK3729462.1"/>
    </source>
</evidence>
<organism evidence="1 2">
    <name type="scientific">Elysia crispata</name>
    <name type="common">lettuce slug</name>
    <dbReference type="NCBI Taxonomy" id="231223"/>
    <lineage>
        <taxon>Eukaryota</taxon>
        <taxon>Metazoa</taxon>
        <taxon>Spiralia</taxon>
        <taxon>Lophotrochozoa</taxon>
        <taxon>Mollusca</taxon>
        <taxon>Gastropoda</taxon>
        <taxon>Heterobranchia</taxon>
        <taxon>Euthyneura</taxon>
        <taxon>Panpulmonata</taxon>
        <taxon>Sacoglossa</taxon>
        <taxon>Placobranchoidea</taxon>
        <taxon>Plakobranchidae</taxon>
        <taxon>Elysia</taxon>
    </lineage>
</organism>
<name>A0AAE0Y1C6_9GAST</name>
<proteinExistence type="predicted"/>
<dbReference type="Proteomes" id="UP001283361">
    <property type="component" value="Unassembled WGS sequence"/>
</dbReference>
<protein>
    <submittedName>
        <fullName evidence="1">Uncharacterized protein</fullName>
    </submittedName>
</protein>
<dbReference type="EMBL" id="JAWDGP010007141">
    <property type="protein sequence ID" value="KAK3729462.1"/>
    <property type="molecule type" value="Genomic_DNA"/>
</dbReference>
<evidence type="ECO:0000313" key="2">
    <source>
        <dbReference type="Proteomes" id="UP001283361"/>
    </source>
</evidence>
<feature type="non-terminal residue" evidence="1">
    <location>
        <position position="1"/>
    </location>
</feature>
<sequence>GICYSGIPAKTSESLQMVFGRGDGKGPDWRYCAQGSIGAAEGHQGIAGTQDSLGNSSVGVVPDLESRSRSGWLHFTAQRCLY</sequence>
<dbReference type="AlphaFoldDB" id="A0AAE0Y1C6"/>
<reference evidence="1" key="1">
    <citation type="journal article" date="2023" name="G3 (Bethesda)">
        <title>A reference genome for the long-term kleptoplast-retaining sea slug Elysia crispata morphotype clarki.</title>
        <authorList>
            <person name="Eastman K.E."/>
            <person name="Pendleton A.L."/>
            <person name="Shaikh M.A."/>
            <person name="Suttiyut T."/>
            <person name="Ogas R."/>
            <person name="Tomko P."/>
            <person name="Gavelis G."/>
            <person name="Widhalm J.R."/>
            <person name="Wisecaver J.H."/>
        </authorList>
    </citation>
    <scope>NUCLEOTIDE SEQUENCE</scope>
    <source>
        <strain evidence="1">ECLA1</strain>
    </source>
</reference>
<accession>A0AAE0Y1C6</accession>